<sequence>MEATMNQGKAEERVEELITEATAVLPDSLELESLGGITANPCDDLANGGAEGPVSVGRTYWLDGLPVEENEADVELLLEFWTDNGYRVTDDRRPEQLSVFVEDEEDSFRMSVQSSVQGDLSISASSPCVWPEGTPEA</sequence>
<name>A0A7Z0EL21_9ACTN</name>
<accession>A0A7Z0EL21</accession>
<dbReference type="EMBL" id="JACCFS010000001">
    <property type="protein sequence ID" value="NYJ34043.1"/>
    <property type="molecule type" value="Genomic_DNA"/>
</dbReference>
<evidence type="ECO:0000313" key="1">
    <source>
        <dbReference type="EMBL" id="NYJ34043.1"/>
    </source>
</evidence>
<organism evidence="1 2">
    <name type="scientific">Nocardiopsis aegyptia</name>
    <dbReference type="NCBI Taxonomy" id="220378"/>
    <lineage>
        <taxon>Bacteria</taxon>
        <taxon>Bacillati</taxon>
        <taxon>Actinomycetota</taxon>
        <taxon>Actinomycetes</taxon>
        <taxon>Streptosporangiales</taxon>
        <taxon>Nocardiopsidaceae</taxon>
        <taxon>Nocardiopsis</taxon>
    </lineage>
</organism>
<evidence type="ECO:0000313" key="2">
    <source>
        <dbReference type="Proteomes" id="UP000572051"/>
    </source>
</evidence>
<reference evidence="1 2" key="1">
    <citation type="submission" date="2020-07" db="EMBL/GenBank/DDBJ databases">
        <title>Sequencing the genomes of 1000 actinobacteria strains.</title>
        <authorList>
            <person name="Klenk H.-P."/>
        </authorList>
    </citation>
    <scope>NUCLEOTIDE SEQUENCE [LARGE SCALE GENOMIC DNA]</scope>
    <source>
        <strain evidence="1 2">DSM 44442</strain>
    </source>
</reference>
<gene>
    <name evidence="1" type="ORF">HNR10_001924</name>
</gene>
<keyword evidence="2" id="KW-1185">Reference proteome</keyword>
<dbReference type="AlphaFoldDB" id="A0A7Z0EL21"/>
<comment type="caution">
    <text evidence="1">The sequence shown here is derived from an EMBL/GenBank/DDBJ whole genome shotgun (WGS) entry which is preliminary data.</text>
</comment>
<protein>
    <submittedName>
        <fullName evidence="1">Uncharacterized protein</fullName>
    </submittedName>
</protein>
<dbReference type="Proteomes" id="UP000572051">
    <property type="component" value="Unassembled WGS sequence"/>
</dbReference>
<proteinExistence type="predicted"/>